<keyword evidence="2" id="KW-0472">Membrane</keyword>
<evidence type="ECO:0000256" key="1">
    <source>
        <dbReference type="SAM" id="MobiDB-lite"/>
    </source>
</evidence>
<dbReference type="InterPro" id="IPR037488">
    <property type="entry name" value="At2g33490-like"/>
</dbReference>
<proteinExistence type="predicted"/>
<keyword evidence="2" id="KW-0812">Transmembrane</keyword>
<dbReference type="AlphaFoldDB" id="A0A2P2M060"/>
<dbReference type="PANTHER" id="PTHR34119:SF19">
    <property type="entry name" value="HYDROXYPROLINE-RICH GLYCOPROTEIN FAMILY PROTEIN"/>
    <property type="match status" value="1"/>
</dbReference>
<evidence type="ECO:0000256" key="2">
    <source>
        <dbReference type="SAM" id="Phobius"/>
    </source>
</evidence>
<protein>
    <submittedName>
        <fullName evidence="3">Uncharacterized protein</fullName>
    </submittedName>
</protein>
<sequence>MKSPMAKLKLKLHKSDARDKVDCPPSAPLEELARSSQDMRDMKNCYDSLLSAAATTANSAYGKLFVVYLFGFFFYLMLLDLCCSYLCSVFCLCLGMNIGCWDWDPSTTTPRPHRWHDNYHFSSCFVFTLVGTIKSLMELEAMTKI</sequence>
<name>A0A2P2M060_RHIMU</name>
<dbReference type="PANTHER" id="PTHR34119">
    <property type="entry name" value="HYDROXYPROLINE-RICH GLYCOPROTEIN-LIKE"/>
    <property type="match status" value="1"/>
</dbReference>
<feature type="region of interest" description="Disordered" evidence="1">
    <location>
        <begin position="1"/>
        <end position="20"/>
    </location>
</feature>
<keyword evidence="2" id="KW-1133">Transmembrane helix</keyword>
<feature type="transmembrane region" description="Helical" evidence="2">
    <location>
        <begin position="65"/>
        <end position="98"/>
    </location>
</feature>
<organism evidence="3">
    <name type="scientific">Rhizophora mucronata</name>
    <name type="common">Asiatic mangrove</name>
    <dbReference type="NCBI Taxonomy" id="61149"/>
    <lineage>
        <taxon>Eukaryota</taxon>
        <taxon>Viridiplantae</taxon>
        <taxon>Streptophyta</taxon>
        <taxon>Embryophyta</taxon>
        <taxon>Tracheophyta</taxon>
        <taxon>Spermatophyta</taxon>
        <taxon>Magnoliopsida</taxon>
        <taxon>eudicotyledons</taxon>
        <taxon>Gunneridae</taxon>
        <taxon>Pentapetalae</taxon>
        <taxon>rosids</taxon>
        <taxon>fabids</taxon>
        <taxon>Malpighiales</taxon>
        <taxon>Rhizophoraceae</taxon>
        <taxon>Rhizophora</taxon>
    </lineage>
</organism>
<accession>A0A2P2M060</accession>
<dbReference type="EMBL" id="GGEC01043116">
    <property type="protein sequence ID" value="MBX23600.1"/>
    <property type="molecule type" value="Transcribed_RNA"/>
</dbReference>
<evidence type="ECO:0000313" key="3">
    <source>
        <dbReference type="EMBL" id="MBX23600.1"/>
    </source>
</evidence>
<reference evidence="3" key="1">
    <citation type="submission" date="2018-02" db="EMBL/GenBank/DDBJ databases">
        <title>Rhizophora mucronata_Transcriptome.</title>
        <authorList>
            <person name="Meera S.P."/>
            <person name="Sreeshan A."/>
            <person name="Augustine A."/>
        </authorList>
    </citation>
    <scope>NUCLEOTIDE SEQUENCE</scope>
    <source>
        <tissue evidence="3">Leaf</tissue>
    </source>
</reference>